<dbReference type="EMBL" id="GBXM01101827">
    <property type="protein sequence ID" value="JAH06750.1"/>
    <property type="molecule type" value="Transcribed_RNA"/>
</dbReference>
<reference evidence="1" key="1">
    <citation type="submission" date="2014-11" db="EMBL/GenBank/DDBJ databases">
        <authorList>
            <person name="Amaro Gonzalez C."/>
        </authorList>
    </citation>
    <scope>NUCLEOTIDE SEQUENCE</scope>
</reference>
<organism evidence="1">
    <name type="scientific">Anguilla anguilla</name>
    <name type="common">European freshwater eel</name>
    <name type="synonym">Muraena anguilla</name>
    <dbReference type="NCBI Taxonomy" id="7936"/>
    <lineage>
        <taxon>Eukaryota</taxon>
        <taxon>Metazoa</taxon>
        <taxon>Chordata</taxon>
        <taxon>Craniata</taxon>
        <taxon>Vertebrata</taxon>
        <taxon>Euteleostomi</taxon>
        <taxon>Actinopterygii</taxon>
        <taxon>Neopterygii</taxon>
        <taxon>Teleostei</taxon>
        <taxon>Anguilliformes</taxon>
        <taxon>Anguillidae</taxon>
        <taxon>Anguilla</taxon>
    </lineage>
</organism>
<evidence type="ECO:0000313" key="1">
    <source>
        <dbReference type="EMBL" id="JAH06750.1"/>
    </source>
</evidence>
<reference evidence="1" key="2">
    <citation type="journal article" date="2015" name="Fish Shellfish Immunol.">
        <title>Early steps in the European eel (Anguilla anguilla)-Vibrio vulnificus interaction in the gills: Role of the RtxA13 toxin.</title>
        <authorList>
            <person name="Callol A."/>
            <person name="Pajuelo D."/>
            <person name="Ebbesson L."/>
            <person name="Teles M."/>
            <person name="MacKenzie S."/>
            <person name="Amaro C."/>
        </authorList>
    </citation>
    <scope>NUCLEOTIDE SEQUENCE</scope>
</reference>
<protein>
    <submittedName>
        <fullName evidence="1">Uncharacterized protein</fullName>
    </submittedName>
</protein>
<proteinExistence type="predicted"/>
<accession>A0A0E9PRR2</accession>
<name>A0A0E9PRR2_ANGAN</name>
<sequence>MTRTGCGNLL</sequence>